<feature type="domain" description="Xylanolytic transcriptional activator regulatory" evidence="2">
    <location>
        <begin position="258"/>
        <end position="332"/>
    </location>
</feature>
<sequence length="589" mass="65532">MSAGHVPQEHQSRASSGDADLSIALDQSSQQLPETRLATQFAQSIDNIQGHSAQLFGASSEADPWLLRHCQFDEFGMQNFHKQHFRNAGGVPIAGLIPVHFSISPDELQESARAETGVSTQHDRGAELSQVVPSEYGPRLVALFCRRVFPLLPVISRSQLGITPESPSPGLDRLESVPVHLRAAIYASALPFATDDSHLSVWQAYSKPSLARLWRIVYELMLEEIHQPHLSVLQALLLYLHKSPTDEPSWALPDTPFLWSLVGSTVGLATSLGLQLECVMYGLPSWEKRLRKRLWWAVYAEDKWRSLLMGRPPYIHRDEWDVDELQSSDFAPFQDHAYIPFQWFVELTLIAASVQSDLYSLTACHALSGDLNASIEKARPLLDRLSTWRSSFPDPSSCPYAMHFAYLTLVVYVYRALLRPTVQSSRPPHIIDLEDPALDPTIPLGDFGWDFSDLRDVAPFPAVDVSDSTSRAAVADEVFLTAESCAARVISSVRGLSFADVDGFWPAWSRIGFAVTSNFVLLLLVQAPSAQHVAKTKQLLDLWERSLCSHGRLWPLVRLGLARLHAFTSRGLARSFFLVAHGGEVGRSA</sequence>
<dbReference type="SMART" id="SM00906">
    <property type="entry name" value="Fungal_trans"/>
    <property type="match status" value="1"/>
</dbReference>
<dbReference type="GeneID" id="54301612"/>
<dbReference type="GO" id="GO:0008270">
    <property type="term" value="F:zinc ion binding"/>
    <property type="evidence" value="ECO:0007669"/>
    <property type="project" value="InterPro"/>
</dbReference>
<dbReference type="GO" id="GO:0001080">
    <property type="term" value="P:nitrogen catabolite activation of transcription from RNA polymerase II promoter"/>
    <property type="evidence" value="ECO:0007669"/>
    <property type="project" value="TreeGrafter"/>
</dbReference>
<accession>A0A6A6BG94</accession>
<keyword evidence="4" id="KW-1185">Reference proteome</keyword>
<organism evidence="3 4">
    <name type="scientific">Aplosporella prunicola CBS 121167</name>
    <dbReference type="NCBI Taxonomy" id="1176127"/>
    <lineage>
        <taxon>Eukaryota</taxon>
        <taxon>Fungi</taxon>
        <taxon>Dikarya</taxon>
        <taxon>Ascomycota</taxon>
        <taxon>Pezizomycotina</taxon>
        <taxon>Dothideomycetes</taxon>
        <taxon>Dothideomycetes incertae sedis</taxon>
        <taxon>Botryosphaeriales</taxon>
        <taxon>Aplosporellaceae</taxon>
        <taxon>Aplosporella</taxon>
    </lineage>
</organism>
<protein>
    <recommendedName>
        <fullName evidence="2">Xylanolytic transcriptional activator regulatory domain-containing protein</fullName>
    </recommendedName>
</protein>
<dbReference type="InterPro" id="IPR050797">
    <property type="entry name" value="Carb_Metab_Trans_Reg"/>
</dbReference>
<gene>
    <name evidence="3" type="ORF">K452DRAFT_317987</name>
</gene>
<dbReference type="PANTHER" id="PTHR31668">
    <property type="entry name" value="GLUCOSE TRANSPORT TRANSCRIPTION REGULATOR RGT1-RELATED-RELATED"/>
    <property type="match status" value="1"/>
</dbReference>
<dbReference type="GO" id="GO:0005634">
    <property type="term" value="C:nucleus"/>
    <property type="evidence" value="ECO:0007669"/>
    <property type="project" value="TreeGrafter"/>
</dbReference>
<dbReference type="GO" id="GO:0006351">
    <property type="term" value="P:DNA-templated transcription"/>
    <property type="evidence" value="ECO:0007669"/>
    <property type="project" value="InterPro"/>
</dbReference>
<dbReference type="Proteomes" id="UP000799438">
    <property type="component" value="Unassembled WGS sequence"/>
</dbReference>
<evidence type="ECO:0000313" key="3">
    <source>
        <dbReference type="EMBL" id="KAF2142315.1"/>
    </source>
</evidence>
<keyword evidence="1" id="KW-0539">Nucleus</keyword>
<dbReference type="CDD" id="cd12148">
    <property type="entry name" value="fungal_TF_MHR"/>
    <property type="match status" value="1"/>
</dbReference>
<dbReference type="RefSeq" id="XP_033398027.1">
    <property type="nucleotide sequence ID" value="XM_033544116.1"/>
</dbReference>
<dbReference type="EMBL" id="ML995484">
    <property type="protein sequence ID" value="KAF2142315.1"/>
    <property type="molecule type" value="Genomic_DNA"/>
</dbReference>
<dbReference type="InterPro" id="IPR007219">
    <property type="entry name" value="XnlR_reg_dom"/>
</dbReference>
<reference evidence="3" key="1">
    <citation type="journal article" date="2020" name="Stud. Mycol.">
        <title>101 Dothideomycetes genomes: a test case for predicting lifestyles and emergence of pathogens.</title>
        <authorList>
            <person name="Haridas S."/>
            <person name="Albert R."/>
            <person name="Binder M."/>
            <person name="Bloem J."/>
            <person name="Labutti K."/>
            <person name="Salamov A."/>
            <person name="Andreopoulos B."/>
            <person name="Baker S."/>
            <person name="Barry K."/>
            <person name="Bills G."/>
            <person name="Bluhm B."/>
            <person name="Cannon C."/>
            <person name="Castanera R."/>
            <person name="Culley D."/>
            <person name="Daum C."/>
            <person name="Ezra D."/>
            <person name="Gonzalez J."/>
            <person name="Henrissat B."/>
            <person name="Kuo A."/>
            <person name="Liang C."/>
            <person name="Lipzen A."/>
            <person name="Lutzoni F."/>
            <person name="Magnuson J."/>
            <person name="Mondo S."/>
            <person name="Nolan M."/>
            <person name="Ohm R."/>
            <person name="Pangilinan J."/>
            <person name="Park H.-J."/>
            <person name="Ramirez L."/>
            <person name="Alfaro M."/>
            <person name="Sun H."/>
            <person name="Tritt A."/>
            <person name="Yoshinaga Y."/>
            <person name="Zwiers L.-H."/>
            <person name="Turgeon B."/>
            <person name="Goodwin S."/>
            <person name="Spatafora J."/>
            <person name="Crous P."/>
            <person name="Grigoriev I."/>
        </authorList>
    </citation>
    <scope>NUCLEOTIDE SEQUENCE</scope>
    <source>
        <strain evidence="3">CBS 121167</strain>
    </source>
</reference>
<dbReference type="GO" id="GO:0003677">
    <property type="term" value="F:DNA binding"/>
    <property type="evidence" value="ECO:0007669"/>
    <property type="project" value="InterPro"/>
</dbReference>
<evidence type="ECO:0000313" key="4">
    <source>
        <dbReference type="Proteomes" id="UP000799438"/>
    </source>
</evidence>
<dbReference type="OrthoDB" id="408631at2759"/>
<name>A0A6A6BG94_9PEZI</name>
<evidence type="ECO:0000256" key="1">
    <source>
        <dbReference type="ARBA" id="ARBA00023242"/>
    </source>
</evidence>
<dbReference type="Pfam" id="PF04082">
    <property type="entry name" value="Fungal_trans"/>
    <property type="match status" value="1"/>
</dbReference>
<proteinExistence type="predicted"/>
<dbReference type="AlphaFoldDB" id="A0A6A6BG94"/>
<dbReference type="PANTHER" id="PTHR31668:SF4">
    <property type="entry name" value="TRANSCRIPTIONAL ACTIVATOR PROTEIN DAL81"/>
    <property type="match status" value="1"/>
</dbReference>
<evidence type="ECO:0000259" key="2">
    <source>
        <dbReference type="SMART" id="SM00906"/>
    </source>
</evidence>